<dbReference type="PROSITE" id="PS50932">
    <property type="entry name" value="HTH_LACI_2"/>
    <property type="match status" value="1"/>
</dbReference>
<dbReference type="STRING" id="648782.SAMN04488554_3440"/>
<dbReference type="CDD" id="cd01392">
    <property type="entry name" value="HTH_LacI"/>
    <property type="match status" value="1"/>
</dbReference>
<dbReference type="InterPro" id="IPR010982">
    <property type="entry name" value="Lambda_DNA-bd_dom_sf"/>
</dbReference>
<keyword evidence="6" id="KW-1185">Reference proteome</keyword>
<evidence type="ECO:0000256" key="1">
    <source>
        <dbReference type="ARBA" id="ARBA00023015"/>
    </source>
</evidence>
<dbReference type="SMART" id="SM00354">
    <property type="entry name" value="HTH_LACI"/>
    <property type="match status" value="1"/>
</dbReference>
<name>A0A1H5MLI1_9MICO</name>
<evidence type="ECO:0000313" key="6">
    <source>
        <dbReference type="Proteomes" id="UP000199220"/>
    </source>
</evidence>
<dbReference type="Pfam" id="PF00356">
    <property type="entry name" value="LacI"/>
    <property type="match status" value="1"/>
</dbReference>
<dbReference type="Proteomes" id="UP000199220">
    <property type="component" value="Unassembled WGS sequence"/>
</dbReference>
<dbReference type="SUPFAM" id="SSF53822">
    <property type="entry name" value="Periplasmic binding protein-like I"/>
    <property type="match status" value="1"/>
</dbReference>
<proteinExistence type="predicted"/>
<dbReference type="Gene3D" id="3.40.50.2300">
    <property type="match status" value="2"/>
</dbReference>
<evidence type="ECO:0000256" key="2">
    <source>
        <dbReference type="ARBA" id="ARBA00023125"/>
    </source>
</evidence>
<dbReference type="OrthoDB" id="4268837at2"/>
<dbReference type="CDD" id="cd06267">
    <property type="entry name" value="PBP1_LacI_sugar_binding-like"/>
    <property type="match status" value="1"/>
</dbReference>
<keyword evidence="1" id="KW-0805">Transcription regulation</keyword>
<dbReference type="EMBL" id="FNTX01000002">
    <property type="protein sequence ID" value="SEE89481.1"/>
    <property type="molecule type" value="Genomic_DNA"/>
</dbReference>
<dbReference type="Gene3D" id="1.10.260.40">
    <property type="entry name" value="lambda repressor-like DNA-binding domains"/>
    <property type="match status" value="1"/>
</dbReference>
<evidence type="ECO:0000259" key="4">
    <source>
        <dbReference type="PROSITE" id="PS50932"/>
    </source>
</evidence>
<protein>
    <submittedName>
        <fullName evidence="5">DNA-binding transcriptional regulator, LacI/PurR family</fullName>
    </submittedName>
</protein>
<dbReference type="PANTHER" id="PTHR30146:SF109">
    <property type="entry name" value="HTH-TYPE TRANSCRIPTIONAL REGULATOR GALS"/>
    <property type="match status" value="1"/>
</dbReference>
<dbReference type="InterPro" id="IPR046335">
    <property type="entry name" value="LacI/GalR-like_sensor"/>
</dbReference>
<dbReference type="GO" id="GO:0000976">
    <property type="term" value="F:transcription cis-regulatory region binding"/>
    <property type="evidence" value="ECO:0007669"/>
    <property type="project" value="TreeGrafter"/>
</dbReference>
<dbReference type="Pfam" id="PF13377">
    <property type="entry name" value="Peripla_BP_3"/>
    <property type="match status" value="1"/>
</dbReference>
<dbReference type="GO" id="GO:0003700">
    <property type="term" value="F:DNA-binding transcription factor activity"/>
    <property type="evidence" value="ECO:0007669"/>
    <property type="project" value="TreeGrafter"/>
</dbReference>
<evidence type="ECO:0000256" key="3">
    <source>
        <dbReference type="ARBA" id="ARBA00023163"/>
    </source>
</evidence>
<keyword evidence="2 5" id="KW-0238">DNA-binding</keyword>
<organism evidence="5 6">
    <name type="scientific">Ruania alba</name>
    <dbReference type="NCBI Taxonomy" id="648782"/>
    <lineage>
        <taxon>Bacteria</taxon>
        <taxon>Bacillati</taxon>
        <taxon>Actinomycetota</taxon>
        <taxon>Actinomycetes</taxon>
        <taxon>Micrococcales</taxon>
        <taxon>Ruaniaceae</taxon>
        <taxon>Ruania</taxon>
    </lineage>
</organism>
<reference evidence="6" key="1">
    <citation type="submission" date="2016-10" db="EMBL/GenBank/DDBJ databases">
        <authorList>
            <person name="Varghese N."/>
            <person name="Submissions S."/>
        </authorList>
    </citation>
    <scope>NUCLEOTIDE SEQUENCE [LARGE SCALE GENOMIC DNA]</scope>
    <source>
        <strain evidence="6">DSM 21368</strain>
    </source>
</reference>
<sequence>MTRPNVTLDDVAQAAGVSRSTASRAINGGQRVSPEAQVAVDDAIARLGYSPNPAARSLVTRRTGSIALVLPEPDARILSDPFLAGLLRGVSDGLMGTDLQLVLLLARKGERPGRTARYLRSGHVDGAIVASHHREDHLDEQLADAQLPVVFVGRPFVDSGVPYVDTDNTAGASIATTRLLARGCRRIGTVTGPMDMTGALDRLEGWRQTVSEAGLATDAVTHGDFTVEGGARATAELFETHPDLDGVFVASDLMAVGAMQVLADLGRRVPDDVAVVGYDNLGVAERTTPRLTTVYNPLVQMVAAATETLLAMLDGGPAPAQPRVLTLTPELVEGGTA</sequence>
<dbReference type="InterPro" id="IPR000843">
    <property type="entry name" value="HTH_LacI"/>
</dbReference>
<feature type="domain" description="HTH lacI-type" evidence="4">
    <location>
        <begin position="6"/>
        <end position="60"/>
    </location>
</feature>
<dbReference type="SUPFAM" id="SSF47413">
    <property type="entry name" value="lambda repressor-like DNA-binding domains"/>
    <property type="match status" value="1"/>
</dbReference>
<evidence type="ECO:0000313" key="5">
    <source>
        <dbReference type="EMBL" id="SEE89481.1"/>
    </source>
</evidence>
<dbReference type="RefSeq" id="WP_089774226.1">
    <property type="nucleotide sequence ID" value="NZ_FNTX01000002.1"/>
</dbReference>
<gene>
    <name evidence="5" type="ORF">SAMN04488554_3440</name>
</gene>
<dbReference type="PANTHER" id="PTHR30146">
    <property type="entry name" value="LACI-RELATED TRANSCRIPTIONAL REPRESSOR"/>
    <property type="match status" value="1"/>
</dbReference>
<keyword evidence="3" id="KW-0804">Transcription</keyword>
<accession>A0A1H5MLI1</accession>
<dbReference type="InterPro" id="IPR028082">
    <property type="entry name" value="Peripla_BP_I"/>
</dbReference>
<dbReference type="AlphaFoldDB" id="A0A1H5MLI1"/>
<dbReference type="PROSITE" id="PS00356">
    <property type="entry name" value="HTH_LACI_1"/>
    <property type="match status" value="1"/>
</dbReference>